<proteinExistence type="predicted"/>
<gene>
    <name evidence="1" type="ORF">XBP1_2240012</name>
</gene>
<reference evidence="1" key="1">
    <citation type="submission" date="2013-07" db="EMBL/GenBank/DDBJ databases">
        <title>Sub-species coevolution in mutualistic symbiosis.</title>
        <authorList>
            <person name="Murfin K."/>
            <person name="Klassen J."/>
            <person name="Lee M."/>
            <person name="Forst S."/>
            <person name="Stock P."/>
            <person name="Goodrich-Blair H."/>
        </authorList>
    </citation>
    <scope>NUCLEOTIDE SEQUENCE [LARGE SCALE GENOMIC DNA]</scope>
    <source>
        <strain evidence="1">Puntauvense</strain>
    </source>
</reference>
<evidence type="ECO:0000313" key="1">
    <source>
        <dbReference type="EMBL" id="CDG96812.1"/>
    </source>
</evidence>
<accession>A0A077NES6</accession>
<comment type="caution">
    <text evidence="1">The sequence shown here is derived from an EMBL/GenBank/DDBJ whole genome shotgun (WGS) entry which is preliminary data.</text>
</comment>
<dbReference type="AlphaFoldDB" id="A0A077NES6"/>
<dbReference type="HOGENOM" id="CLU_3241578_0_0_6"/>
<dbReference type="EMBL" id="CBSW010000140">
    <property type="protein sequence ID" value="CDG96812.1"/>
    <property type="molecule type" value="Genomic_DNA"/>
</dbReference>
<organism evidence="1">
    <name type="scientific">Xenorhabdus bovienii str. puntauvense</name>
    <dbReference type="NCBI Taxonomy" id="1398201"/>
    <lineage>
        <taxon>Bacteria</taxon>
        <taxon>Pseudomonadati</taxon>
        <taxon>Pseudomonadota</taxon>
        <taxon>Gammaproteobacteria</taxon>
        <taxon>Enterobacterales</taxon>
        <taxon>Morganellaceae</taxon>
        <taxon>Xenorhabdus</taxon>
    </lineage>
</organism>
<protein>
    <submittedName>
        <fullName evidence="1">Uncharacterized protein</fullName>
    </submittedName>
</protein>
<dbReference type="Proteomes" id="UP000028511">
    <property type="component" value="Unassembled WGS sequence"/>
</dbReference>
<sequence>MTPQHSLRLSYISTGIRQKMCEYTLKSNLNAAKIMTAVGTVLF</sequence>
<name>A0A077NES6_XENBV</name>